<feature type="compositionally biased region" description="Polar residues" evidence="1">
    <location>
        <begin position="439"/>
        <end position="456"/>
    </location>
</feature>
<evidence type="ECO:0000313" key="4">
    <source>
        <dbReference type="EMBL" id="PWN93263.1"/>
    </source>
</evidence>
<dbReference type="InParanoid" id="A0A316YYW5"/>
<feature type="compositionally biased region" description="Basic and acidic residues" evidence="1">
    <location>
        <begin position="475"/>
        <end position="484"/>
    </location>
</feature>
<dbReference type="PROSITE" id="PS50097">
    <property type="entry name" value="BTB"/>
    <property type="match status" value="1"/>
</dbReference>
<dbReference type="PANTHER" id="PTHR24413">
    <property type="entry name" value="SPECKLE-TYPE POZ PROTEIN"/>
    <property type="match status" value="1"/>
</dbReference>
<dbReference type="GeneID" id="37046542"/>
<evidence type="ECO:0000313" key="5">
    <source>
        <dbReference type="Proteomes" id="UP000245768"/>
    </source>
</evidence>
<evidence type="ECO:0008006" key="6">
    <source>
        <dbReference type="Google" id="ProtNLM"/>
    </source>
</evidence>
<keyword evidence="5" id="KW-1185">Reference proteome</keyword>
<evidence type="ECO:0000259" key="2">
    <source>
        <dbReference type="PROSITE" id="PS50097"/>
    </source>
</evidence>
<dbReference type="InterPro" id="IPR002083">
    <property type="entry name" value="MATH/TRAF_dom"/>
</dbReference>
<organism evidence="4 5">
    <name type="scientific">Acaromyces ingoldii</name>
    <dbReference type="NCBI Taxonomy" id="215250"/>
    <lineage>
        <taxon>Eukaryota</taxon>
        <taxon>Fungi</taxon>
        <taxon>Dikarya</taxon>
        <taxon>Basidiomycota</taxon>
        <taxon>Ustilaginomycotina</taxon>
        <taxon>Exobasidiomycetes</taxon>
        <taxon>Exobasidiales</taxon>
        <taxon>Cryptobasidiaceae</taxon>
        <taxon>Acaromyces</taxon>
    </lineage>
</organism>
<dbReference type="Pfam" id="PF00651">
    <property type="entry name" value="BTB"/>
    <property type="match status" value="1"/>
</dbReference>
<dbReference type="Gene3D" id="2.60.210.10">
    <property type="entry name" value="Apoptosis, Tumor Necrosis Factor Receptor Associated Protein 2, Chain A"/>
    <property type="match status" value="1"/>
</dbReference>
<feature type="region of interest" description="Disordered" evidence="1">
    <location>
        <begin position="91"/>
        <end position="120"/>
    </location>
</feature>
<reference evidence="4 5" key="1">
    <citation type="journal article" date="2018" name="Mol. Biol. Evol.">
        <title>Broad Genomic Sampling Reveals a Smut Pathogenic Ancestry of the Fungal Clade Ustilaginomycotina.</title>
        <authorList>
            <person name="Kijpornyongpan T."/>
            <person name="Mondo S.J."/>
            <person name="Barry K."/>
            <person name="Sandor L."/>
            <person name="Lee J."/>
            <person name="Lipzen A."/>
            <person name="Pangilinan J."/>
            <person name="LaButti K."/>
            <person name="Hainaut M."/>
            <person name="Henrissat B."/>
            <person name="Grigoriev I.V."/>
            <person name="Spatafora J.W."/>
            <person name="Aime M.C."/>
        </authorList>
    </citation>
    <scope>NUCLEOTIDE SEQUENCE [LARGE SCALE GENOMIC DNA]</scope>
    <source>
        <strain evidence="4 5">MCA 4198</strain>
    </source>
</reference>
<dbReference type="SUPFAM" id="SSF54695">
    <property type="entry name" value="POZ domain"/>
    <property type="match status" value="1"/>
</dbReference>
<dbReference type="STRING" id="215250.A0A316YYW5"/>
<dbReference type="InterPro" id="IPR011333">
    <property type="entry name" value="SKP1/BTB/POZ_sf"/>
</dbReference>
<dbReference type="AlphaFoldDB" id="A0A316YYW5"/>
<feature type="compositionally biased region" description="Acidic residues" evidence="1">
    <location>
        <begin position="401"/>
        <end position="424"/>
    </location>
</feature>
<sequence length="755" mass="83943">MSAGLKHGVVPARNRDGVVPQEPSETSSIVFEWPLRGLKSMFDSSKSDTKSKVVKSTPFGGGKWTVLFYAQSGHDQFCSLYLNAEPLPHEKAHPLLPPLNQNPATSATDSSKSSRSQDEKWQRKGLFRFVFTIQTLESKENLGSKEAHDHAFSNRTSNWGWAQFAKRESVYYKQADVIKDDGFLITVTITATSEKPKLLPPVTHPVPPVLIQAMGSLLDDPEHSDVVFYLPPRRRRMRERGETRKVYAIRKILAARSEYFRDMFESGFCEAEAESSSEDEGESERRAMQNDDAHPHGSHDSAARADQQRRADDGDSASENYDYDLYPHEALLEDSDEEIDEFYSPSVGPALTFEGPTPNKLSRGEMLPFRSPGDRPARSSHSSPSPMGGGSSREDLKAGEEGEEEEEDDNEDGPEDDSVGEDEVASVVAAVVRGAGGINNYSSSSVTQLRRASSRNTSRESVEGVRGTRATGSLGERKTSKESLDGQSGAEGDASVPTFKSPLSGNRKNQRAEEPMLLKSSKKKRDGASEGRSDRRKRRKVIVPDSAYPTFKALLFFLYTDTVEFAPLTSSYLPSNVAGDGEGEDLPASSYASPMRFGSSSSSRQLAHTREDSGVFAEELQKAHQKRKQAIENYVRRNPGRPTPCSAKAMYKLADKLQIPDLKKRAQEHIEMSLTVGNIVWEVFSGFNTQYPDIRKMETDFLLKHWRSVKRSTAMKTLFSRASAHPGLAEVWPHLLACLEYKEPKGDEEVEEDYE</sequence>
<evidence type="ECO:0000256" key="1">
    <source>
        <dbReference type="SAM" id="MobiDB-lite"/>
    </source>
</evidence>
<feature type="compositionally biased region" description="Low complexity" evidence="1">
    <location>
        <begin position="104"/>
        <end position="114"/>
    </location>
</feature>
<dbReference type="Gene3D" id="3.30.710.10">
    <property type="entry name" value="Potassium Channel Kv1.1, Chain A"/>
    <property type="match status" value="2"/>
</dbReference>
<dbReference type="SUPFAM" id="SSF49599">
    <property type="entry name" value="TRAF domain-like"/>
    <property type="match status" value="1"/>
</dbReference>
<feature type="compositionally biased region" description="Acidic residues" evidence="1">
    <location>
        <begin position="271"/>
        <end position="282"/>
    </location>
</feature>
<dbReference type="EMBL" id="KZ819634">
    <property type="protein sequence ID" value="PWN93263.1"/>
    <property type="molecule type" value="Genomic_DNA"/>
</dbReference>
<protein>
    <recommendedName>
        <fullName evidence="6">BTB domain-containing protein</fullName>
    </recommendedName>
</protein>
<dbReference type="InterPro" id="IPR008974">
    <property type="entry name" value="TRAF-like"/>
</dbReference>
<dbReference type="Proteomes" id="UP000245768">
    <property type="component" value="Unassembled WGS sequence"/>
</dbReference>
<feature type="domain" description="MATH" evidence="3">
    <location>
        <begin position="28"/>
        <end position="189"/>
    </location>
</feature>
<name>A0A316YYW5_9BASI</name>
<dbReference type="GO" id="GO:0030163">
    <property type="term" value="P:protein catabolic process"/>
    <property type="evidence" value="ECO:0007669"/>
    <property type="project" value="UniProtKB-ARBA"/>
</dbReference>
<feature type="region of interest" description="Disordered" evidence="1">
    <location>
        <begin position="271"/>
        <end position="322"/>
    </location>
</feature>
<dbReference type="InterPro" id="IPR000210">
    <property type="entry name" value="BTB/POZ_dom"/>
</dbReference>
<gene>
    <name evidence="4" type="ORF">FA10DRAFT_298671</name>
</gene>
<feature type="region of interest" description="Disordered" evidence="1">
    <location>
        <begin position="584"/>
        <end position="614"/>
    </location>
</feature>
<dbReference type="RefSeq" id="XP_025380461.1">
    <property type="nucleotide sequence ID" value="XM_025524626.1"/>
</dbReference>
<dbReference type="OrthoDB" id="6359816at2759"/>
<accession>A0A316YYW5</accession>
<dbReference type="PROSITE" id="PS50144">
    <property type="entry name" value="MATH"/>
    <property type="match status" value="1"/>
</dbReference>
<feature type="domain" description="BTB" evidence="2">
    <location>
        <begin position="224"/>
        <end position="279"/>
    </location>
</feature>
<feature type="compositionally biased region" description="Basic and acidic residues" evidence="1">
    <location>
        <begin position="283"/>
        <end position="313"/>
    </location>
</feature>
<dbReference type="CDD" id="cd00121">
    <property type="entry name" value="MATH"/>
    <property type="match status" value="1"/>
</dbReference>
<feature type="region of interest" description="Disordered" evidence="1">
    <location>
        <begin position="342"/>
        <end position="538"/>
    </location>
</feature>
<proteinExistence type="predicted"/>
<evidence type="ECO:0000259" key="3">
    <source>
        <dbReference type="PROSITE" id="PS50144"/>
    </source>
</evidence>
<feature type="region of interest" description="Disordered" evidence="1">
    <location>
        <begin position="1"/>
        <end position="23"/>
    </location>
</feature>